<evidence type="ECO:0000256" key="1">
    <source>
        <dbReference type="SAM" id="MobiDB-lite"/>
    </source>
</evidence>
<feature type="region of interest" description="Disordered" evidence="1">
    <location>
        <begin position="1"/>
        <end position="23"/>
    </location>
</feature>
<reference evidence="2" key="2">
    <citation type="submission" date="2020-11" db="EMBL/GenBank/DDBJ databases">
        <authorList>
            <person name="McCartney M.A."/>
            <person name="Auch B."/>
            <person name="Kono T."/>
            <person name="Mallez S."/>
            <person name="Becker A."/>
            <person name="Gohl D.M."/>
            <person name="Silverstein K.A.T."/>
            <person name="Koren S."/>
            <person name="Bechman K.B."/>
            <person name="Herman A."/>
            <person name="Abrahante J.E."/>
            <person name="Garbe J."/>
        </authorList>
    </citation>
    <scope>NUCLEOTIDE SEQUENCE</scope>
    <source>
        <strain evidence="2">Duluth1</strain>
        <tissue evidence="2">Whole animal</tissue>
    </source>
</reference>
<gene>
    <name evidence="2" type="ORF">DPMN_092189</name>
</gene>
<dbReference type="AlphaFoldDB" id="A0A9D4L0V8"/>
<comment type="caution">
    <text evidence="2">The sequence shown here is derived from an EMBL/GenBank/DDBJ whole genome shotgun (WGS) entry which is preliminary data.</text>
</comment>
<name>A0A9D4L0V8_DREPO</name>
<protein>
    <submittedName>
        <fullName evidence="2">Uncharacterized protein</fullName>
    </submittedName>
</protein>
<accession>A0A9D4L0V8</accession>
<evidence type="ECO:0000313" key="3">
    <source>
        <dbReference type="Proteomes" id="UP000828390"/>
    </source>
</evidence>
<dbReference type="Proteomes" id="UP000828390">
    <property type="component" value="Unassembled WGS sequence"/>
</dbReference>
<evidence type="ECO:0000313" key="2">
    <source>
        <dbReference type="EMBL" id="KAH3849785.1"/>
    </source>
</evidence>
<sequence>MKAERIQKTRRKKARKRSRFLSNPYGLSKEVLEKKKAGQLNCSTEEVEEHLKNTHSDQARHMQMDCCIYWRTSLQGGSRDNQES</sequence>
<reference evidence="2" key="1">
    <citation type="journal article" date="2019" name="bioRxiv">
        <title>The Genome of the Zebra Mussel, Dreissena polymorpha: A Resource for Invasive Species Research.</title>
        <authorList>
            <person name="McCartney M.A."/>
            <person name="Auch B."/>
            <person name="Kono T."/>
            <person name="Mallez S."/>
            <person name="Zhang Y."/>
            <person name="Obille A."/>
            <person name="Becker A."/>
            <person name="Abrahante J.E."/>
            <person name="Garbe J."/>
            <person name="Badalamenti J.P."/>
            <person name="Herman A."/>
            <person name="Mangelson H."/>
            <person name="Liachko I."/>
            <person name="Sullivan S."/>
            <person name="Sone E.D."/>
            <person name="Koren S."/>
            <person name="Silverstein K.A.T."/>
            <person name="Beckman K.B."/>
            <person name="Gohl D.M."/>
        </authorList>
    </citation>
    <scope>NUCLEOTIDE SEQUENCE</scope>
    <source>
        <strain evidence="2">Duluth1</strain>
        <tissue evidence="2">Whole animal</tissue>
    </source>
</reference>
<proteinExistence type="predicted"/>
<dbReference type="EMBL" id="JAIWYP010000003">
    <property type="protein sequence ID" value="KAH3849785.1"/>
    <property type="molecule type" value="Genomic_DNA"/>
</dbReference>
<feature type="compositionally biased region" description="Basic residues" evidence="1">
    <location>
        <begin position="8"/>
        <end position="19"/>
    </location>
</feature>
<organism evidence="2 3">
    <name type="scientific">Dreissena polymorpha</name>
    <name type="common">Zebra mussel</name>
    <name type="synonym">Mytilus polymorpha</name>
    <dbReference type="NCBI Taxonomy" id="45954"/>
    <lineage>
        <taxon>Eukaryota</taxon>
        <taxon>Metazoa</taxon>
        <taxon>Spiralia</taxon>
        <taxon>Lophotrochozoa</taxon>
        <taxon>Mollusca</taxon>
        <taxon>Bivalvia</taxon>
        <taxon>Autobranchia</taxon>
        <taxon>Heteroconchia</taxon>
        <taxon>Euheterodonta</taxon>
        <taxon>Imparidentia</taxon>
        <taxon>Neoheterodontei</taxon>
        <taxon>Myida</taxon>
        <taxon>Dreissenoidea</taxon>
        <taxon>Dreissenidae</taxon>
        <taxon>Dreissena</taxon>
    </lineage>
</organism>
<keyword evidence="3" id="KW-1185">Reference proteome</keyword>